<accession>A0ABY7K554</accession>
<feature type="region of interest" description="Disordered" evidence="1">
    <location>
        <begin position="142"/>
        <end position="162"/>
    </location>
</feature>
<dbReference type="RefSeq" id="WP_269657326.1">
    <property type="nucleotide sequence ID" value="NZ_CP114413.1"/>
</dbReference>
<organism evidence="2 3">
    <name type="scientific">Streptomyces cinnabarinus</name>
    <dbReference type="NCBI Taxonomy" id="67287"/>
    <lineage>
        <taxon>Bacteria</taxon>
        <taxon>Bacillati</taxon>
        <taxon>Actinomycetota</taxon>
        <taxon>Actinomycetes</taxon>
        <taxon>Kitasatosporales</taxon>
        <taxon>Streptomycetaceae</taxon>
        <taxon>Streptomyces</taxon>
    </lineage>
</organism>
<gene>
    <name evidence="2" type="ORF">STRCI_000697</name>
</gene>
<evidence type="ECO:0000313" key="2">
    <source>
        <dbReference type="EMBL" id="WAZ19634.1"/>
    </source>
</evidence>
<evidence type="ECO:0000256" key="1">
    <source>
        <dbReference type="SAM" id="MobiDB-lite"/>
    </source>
</evidence>
<reference evidence="2" key="1">
    <citation type="submission" date="2022-12" db="EMBL/GenBank/DDBJ databases">
        <authorList>
            <person name="Ruckert C."/>
            <person name="Busche T."/>
            <person name="Kalinowski J."/>
            <person name="Wittmann C."/>
        </authorList>
    </citation>
    <scope>NUCLEOTIDE SEQUENCE</scope>
    <source>
        <strain evidence="2">DSM 40467</strain>
    </source>
</reference>
<proteinExistence type="predicted"/>
<dbReference type="EMBL" id="CP114413">
    <property type="protein sequence ID" value="WAZ19634.1"/>
    <property type="molecule type" value="Genomic_DNA"/>
</dbReference>
<evidence type="ECO:0000313" key="3">
    <source>
        <dbReference type="Proteomes" id="UP001164439"/>
    </source>
</evidence>
<name>A0ABY7K554_9ACTN</name>
<protein>
    <submittedName>
        <fullName evidence="2">Uncharacterized protein</fullName>
    </submittedName>
</protein>
<keyword evidence="3" id="KW-1185">Reference proteome</keyword>
<sequence>MAADLRACAILGFQTALPGAGDRLAELNLRLGETLVADGLLRFQVLARAGDDTRLCVYWLWRDIGNRDALWAAPPTPLTDFWAAARPLWSAEPDVRRFAWQPSADRDLCAPGGSVALEEAPRPGEEAEGAWLLDLDSGTAALRCRPPSGPGDPAAWRALTSR</sequence>
<dbReference type="Proteomes" id="UP001164439">
    <property type="component" value="Chromosome"/>
</dbReference>